<dbReference type="EMBL" id="JAVSGH010000238">
    <property type="protein sequence ID" value="MDT3729039.1"/>
    <property type="molecule type" value="Genomic_DNA"/>
</dbReference>
<proteinExistence type="predicted"/>
<organism evidence="1 2">
    <name type="scientific">Streptomyces althioticus subsp. attaecolombicae</name>
    <dbReference type="NCBI Taxonomy" id="3075534"/>
    <lineage>
        <taxon>Bacteria</taxon>
        <taxon>Bacillati</taxon>
        <taxon>Actinomycetota</taxon>
        <taxon>Actinomycetes</taxon>
        <taxon>Kitasatosporales</taxon>
        <taxon>Streptomycetaceae</taxon>
        <taxon>Streptomyces</taxon>
        <taxon>Streptomyces althioticus group</taxon>
    </lineage>
</organism>
<gene>
    <name evidence="1" type="ORF">ROS62_31000</name>
</gene>
<comment type="caution">
    <text evidence="1">The sequence shown here is derived from an EMBL/GenBank/DDBJ whole genome shotgun (WGS) entry which is preliminary data.</text>
</comment>
<name>A0ABU3IB68_9ACTN</name>
<dbReference type="Proteomes" id="UP001181313">
    <property type="component" value="Unassembled WGS sequence"/>
</dbReference>
<accession>A0ABU3IB68</accession>
<sequence length="68" mass="7562">LQAVDEQVLAKIAAVRARVRRHVWTQLALRPGGFRWRTVAGQVLHRWVVIVMEATIMTAASKKQGASA</sequence>
<protein>
    <submittedName>
        <fullName evidence="1">IS1380 family transposase</fullName>
    </submittedName>
</protein>
<feature type="non-terminal residue" evidence="1">
    <location>
        <position position="68"/>
    </location>
</feature>
<reference evidence="1" key="1">
    <citation type="submission" date="2024-05" db="EMBL/GenBank/DDBJ databases">
        <title>30 novel species of actinomycetes from the DSMZ collection.</title>
        <authorList>
            <person name="Nouioui I."/>
        </authorList>
    </citation>
    <scope>NUCLEOTIDE SEQUENCE</scope>
    <source>
        <strain evidence="1">DSM 41972</strain>
    </source>
</reference>
<feature type="non-terminal residue" evidence="1">
    <location>
        <position position="1"/>
    </location>
</feature>
<evidence type="ECO:0000313" key="1">
    <source>
        <dbReference type="EMBL" id="MDT3729039.1"/>
    </source>
</evidence>
<keyword evidence="2" id="KW-1185">Reference proteome</keyword>
<evidence type="ECO:0000313" key="2">
    <source>
        <dbReference type="Proteomes" id="UP001181313"/>
    </source>
</evidence>